<comment type="caution">
    <text evidence="2">The sequence shown here is derived from an EMBL/GenBank/DDBJ whole genome shotgun (WGS) entry which is preliminary data.</text>
</comment>
<feature type="transmembrane region" description="Helical" evidence="1">
    <location>
        <begin position="119"/>
        <end position="138"/>
    </location>
</feature>
<keyword evidence="1" id="KW-1133">Transmembrane helix</keyword>
<keyword evidence="1" id="KW-0812">Transmembrane</keyword>
<organism evidence="2 3">
    <name type="scientific">Faecalitalea cylindroides</name>
    <dbReference type="NCBI Taxonomy" id="39483"/>
    <lineage>
        <taxon>Bacteria</taxon>
        <taxon>Bacillati</taxon>
        <taxon>Bacillota</taxon>
        <taxon>Erysipelotrichia</taxon>
        <taxon>Erysipelotrichales</taxon>
        <taxon>Erysipelotrichaceae</taxon>
        <taxon>Faecalitalea</taxon>
    </lineage>
</organism>
<evidence type="ECO:0000313" key="2">
    <source>
        <dbReference type="EMBL" id="MDC0829010.1"/>
    </source>
</evidence>
<keyword evidence="1" id="KW-0472">Membrane</keyword>
<evidence type="ECO:0000313" key="3">
    <source>
        <dbReference type="Proteomes" id="UP001220658"/>
    </source>
</evidence>
<gene>
    <name evidence="2" type="ORF">POG00_09895</name>
</gene>
<dbReference type="AlphaFoldDB" id="A0AAW6FVU0"/>
<feature type="transmembrane region" description="Helical" evidence="1">
    <location>
        <begin position="14"/>
        <end position="37"/>
    </location>
</feature>
<dbReference type="Proteomes" id="UP001220658">
    <property type="component" value="Unassembled WGS sequence"/>
</dbReference>
<reference evidence="2" key="1">
    <citation type="submission" date="2023-01" db="EMBL/GenBank/DDBJ databases">
        <title>Human gut microbiome strain richness.</title>
        <authorList>
            <person name="Chen-Liaw A."/>
        </authorList>
    </citation>
    <scope>NUCLEOTIDE SEQUENCE</scope>
    <source>
        <strain evidence="2">D55st1_G4_D55t1_190419</strain>
    </source>
</reference>
<protein>
    <submittedName>
        <fullName evidence="2">Uncharacterized protein</fullName>
    </submittedName>
</protein>
<sequence length="160" mass="19120">MIRADIKKYYKEKLLYKLFVYEIGLLLILGILVFLNLLQFQHMILIILITTIFRIIEEYLGLKVFAFKKVSLINYMGNTLFHFIWTLLGFGIYLLVLAFPVFQYIYGYQYITIFSLTDISALILIVLMFTCGFVIYQFKNYDFSLIRKYYLVAQNYYSSM</sequence>
<proteinExistence type="predicted"/>
<feature type="transmembrane region" description="Helical" evidence="1">
    <location>
        <begin position="83"/>
        <end position="107"/>
    </location>
</feature>
<dbReference type="RefSeq" id="WP_195191637.1">
    <property type="nucleotide sequence ID" value="NZ_JAQNCK010000032.1"/>
</dbReference>
<evidence type="ECO:0000256" key="1">
    <source>
        <dbReference type="SAM" id="Phobius"/>
    </source>
</evidence>
<name>A0AAW6FVU0_9FIRM</name>
<accession>A0AAW6FVU0</accession>
<dbReference type="EMBL" id="JAQNCK010000032">
    <property type="protein sequence ID" value="MDC0829010.1"/>
    <property type="molecule type" value="Genomic_DNA"/>
</dbReference>
<feature type="transmembrane region" description="Helical" evidence="1">
    <location>
        <begin position="43"/>
        <end position="62"/>
    </location>
</feature>